<dbReference type="EMBL" id="JARK01001647">
    <property type="protein sequence ID" value="EYB84685.1"/>
    <property type="molecule type" value="Genomic_DNA"/>
</dbReference>
<gene>
    <name evidence="4" type="primary">Acey_s0311.g2123</name>
    <name evidence="4" type="ORF">Y032_0311g2123</name>
</gene>
<dbReference type="GO" id="GO:0004190">
    <property type="term" value="F:aspartic-type endopeptidase activity"/>
    <property type="evidence" value="ECO:0007669"/>
    <property type="project" value="InterPro"/>
</dbReference>
<keyword evidence="1" id="KW-0378">Hydrolase</keyword>
<dbReference type="GO" id="GO:0006508">
    <property type="term" value="P:proteolysis"/>
    <property type="evidence" value="ECO:0007669"/>
    <property type="project" value="InterPro"/>
</dbReference>
<dbReference type="Proteomes" id="UP000024635">
    <property type="component" value="Unassembled WGS sequence"/>
</dbReference>
<protein>
    <recommendedName>
        <fullName evidence="3">Peptidase A2 domain-containing protein</fullName>
    </recommendedName>
</protein>
<keyword evidence="5" id="KW-1185">Reference proteome</keyword>
<feature type="domain" description="Peptidase A2" evidence="3">
    <location>
        <begin position="50"/>
        <end position="133"/>
    </location>
</feature>
<dbReference type="AlphaFoldDB" id="A0A016S204"/>
<dbReference type="Gene3D" id="2.40.70.10">
    <property type="entry name" value="Acid Proteases"/>
    <property type="match status" value="1"/>
</dbReference>
<feature type="compositionally biased region" description="Basic and acidic residues" evidence="2">
    <location>
        <begin position="225"/>
        <end position="235"/>
    </location>
</feature>
<feature type="region of interest" description="Disordered" evidence="2">
    <location>
        <begin position="220"/>
        <end position="352"/>
    </location>
</feature>
<dbReference type="OrthoDB" id="5877762at2759"/>
<accession>A0A016S204</accession>
<sequence length="375" mass="41961">MKTTPVAMQMCAQNVPDLNHSPPKSTYKQIVLMTADGSIWNAKRQRFKKVLFLFDSGAQKTVIEEKLAEQFGLRKVRTQMCTVSGNGGRVETFESHTISLRIGTAFGEEIEITGQTRPVITNGFPSLILGQSDGAFLKANDIYLASTKIRGEHQIPRILVGLDHYHDLITGHLTKTPSGLHIAKTVFGPAVYGSGVTEAIQAKSVSYNLTAIYEGAEHQVQQKNSKSDGLIERQRGKNFPKNPEKIFYAPGSTTSSLPSKEDARNVAKNHSVAVRRQRCLQLQPSPFNSSRRRPALHAKPPSTPSSSSSPPTPAIRRRPPHPRAVFRHRPRQDVDTRHTRTRKKAKPSDLSYDYSCRSPEYHRRIDDLHIIHVHR</sequence>
<evidence type="ECO:0000259" key="3">
    <source>
        <dbReference type="PROSITE" id="PS50175"/>
    </source>
</evidence>
<dbReference type="Pfam" id="PF13975">
    <property type="entry name" value="gag-asp_proteas"/>
    <property type="match status" value="1"/>
</dbReference>
<reference evidence="5" key="1">
    <citation type="journal article" date="2015" name="Nat. Genet.">
        <title>The genome and transcriptome of the zoonotic hookworm Ancylostoma ceylanicum identify infection-specific gene families.</title>
        <authorList>
            <person name="Schwarz E.M."/>
            <person name="Hu Y."/>
            <person name="Antoshechkin I."/>
            <person name="Miller M.M."/>
            <person name="Sternberg P.W."/>
            <person name="Aroian R.V."/>
        </authorList>
    </citation>
    <scope>NUCLEOTIDE SEQUENCE</scope>
    <source>
        <strain evidence="5">HY135</strain>
    </source>
</reference>
<evidence type="ECO:0000256" key="1">
    <source>
        <dbReference type="ARBA" id="ARBA00022801"/>
    </source>
</evidence>
<dbReference type="InterPro" id="IPR001995">
    <property type="entry name" value="Peptidase_A2_cat"/>
</dbReference>
<evidence type="ECO:0000313" key="4">
    <source>
        <dbReference type="EMBL" id="EYB84685.1"/>
    </source>
</evidence>
<feature type="compositionally biased region" description="Polar residues" evidence="2">
    <location>
        <begin position="280"/>
        <end position="289"/>
    </location>
</feature>
<organism evidence="4 5">
    <name type="scientific">Ancylostoma ceylanicum</name>
    <dbReference type="NCBI Taxonomy" id="53326"/>
    <lineage>
        <taxon>Eukaryota</taxon>
        <taxon>Metazoa</taxon>
        <taxon>Ecdysozoa</taxon>
        <taxon>Nematoda</taxon>
        <taxon>Chromadorea</taxon>
        <taxon>Rhabditida</taxon>
        <taxon>Rhabditina</taxon>
        <taxon>Rhabditomorpha</taxon>
        <taxon>Strongyloidea</taxon>
        <taxon>Ancylostomatidae</taxon>
        <taxon>Ancylostomatinae</taxon>
        <taxon>Ancylostoma</taxon>
    </lineage>
</organism>
<evidence type="ECO:0000313" key="5">
    <source>
        <dbReference type="Proteomes" id="UP000024635"/>
    </source>
</evidence>
<comment type="caution">
    <text evidence="4">The sequence shown here is derived from an EMBL/GenBank/DDBJ whole genome shotgun (WGS) entry which is preliminary data.</text>
</comment>
<evidence type="ECO:0000256" key="2">
    <source>
        <dbReference type="SAM" id="MobiDB-lite"/>
    </source>
</evidence>
<proteinExistence type="predicted"/>
<feature type="compositionally biased region" description="Basic residues" evidence="2">
    <location>
        <begin position="315"/>
        <end position="330"/>
    </location>
</feature>
<name>A0A016S204_9BILA</name>
<dbReference type="InterPro" id="IPR021109">
    <property type="entry name" value="Peptidase_aspartic_dom_sf"/>
</dbReference>
<dbReference type="SUPFAM" id="SSF50630">
    <property type="entry name" value="Acid proteases"/>
    <property type="match status" value="1"/>
</dbReference>
<dbReference type="PROSITE" id="PS50175">
    <property type="entry name" value="ASP_PROT_RETROV"/>
    <property type="match status" value="1"/>
</dbReference>